<dbReference type="InterPro" id="IPR059143">
    <property type="entry name" value="NFP_LysM2"/>
</dbReference>
<reference evidence="4 5" key="1">
    <citation type="submission" date="2021-09" db="EMBL/GenBank/DDBJ databases">
        <title>Genomic insights and catalytic innovation underlie evolution of tropane alkaloids biosynthesis.</title>
        <authorList>
            <person name="Wang Y.-J."/>
            <person name="Tian T."/>
            <person name="Huang J.-P."/>
            <person name="Huang S.-X."/>
        </authorList>
    </citation>
    <scope>NUCLEOTIDE SEQUENCE [LARGE SCALE GENOMIC DNA]</scope>
    <source>
        <strain evidence="4">KIB-2018</strain>
        <tissue evidence="4">Leaf</tissue>
    </source>
</reference>
<dbReference type="GO" id="GO:0004713">
    <property type="term" value="F:protein tyrosine kinase activity"/>
    <property type="evidence" value="ECO:0007669"/>
    <property type="project" value="InterPro"/>
</dbReference>
<protein>
    <recommendedName>
        <fullName evidence="3">Protein kinase domain-containing protein</fullName>
    </recommendedName>
</protein>
<dbReference type="Pfam" id="PF23457">
    <property type="entry name" value="LysM2_NFP"/>
    <property type="match status" value="1"/>
</dbReference>
<comment type="caution">
    <text evidence="4">The sequence shown here is derived from an EMBL/GenBank/DDBJ whole genome shotgun (WGS) entry which is preliminary data.</text>
</comment>
<gene>
    <name evidence="4" type="ORF">K2173_005980</name>
</gene>
<dbReference type="InterPro" id="IPR000719">
    <property type="entry name" value="Prot_kinase_dom"/>
</dbReference>
<keyword evidence="1" id="KW-1133">Transmembrane helix</keyword>
<dbReference type="InterPro" id="IPR036779">
    <property type="entry name" value="LysM_dom_sf"/>
</dbReference>
<keyword evidence="2" id="KW-0732">Signal</keyword>
<dbReference type="InterPro" id="IPR020635">
    <property type="entry name" value="Tyr_kinase_cat_dom"/>
</dbReference>
<dbReference type="InterPro" id="IPR001245">
    <property type="entry name" value="Ser-Thr/Tyr_kinase_cat_dom"/>
</dbReference>
<dbReference type="InterPro" id="IPR008266">
    <property type="entry name" value="Tyr_kinase_AS"/>
</dbReference>
<dbReference type="AlphaFoldDB" id="A0AAV8TDD5"/>
<evidence type="ECO:0000256" key="2">
    <source>
        <dbReference type="SAM" id="SignalP"/>
    </source>
</evidence>
<dbReference type="SUPFAM" id="SSF56112">
    <property type="entry name" value="Protein kinase-like (PK-like)"/>
    <property type="match status" value="1"/>
</dbReference>
<evidence type="ECO:0000256" key="1">
    <source>
        <dbReference type="SAM" id="Phobius"/>
    </source>
</evidence>
<dbReference type="Pfam" id="PF07714">
    <property type="entry name" value="PK_Tyr_Ser-Thr"/>
    <property type="match status" value="1"/>
</dbReference>
<dbReference type="Gene3D" id="3.10.350.10">
    <property type="entry name" value="LysM domain"/>
    <property type="match status" value="1"/>
</dbReference>
<feature type="chain" id="PRO_5043911274" description="Protein kinase domain-containing protein" evidence="2">
    <location>
        <begin position="26"/>
        <end position="616"/>
    </location>
</feature>
<evidence type="ECO:0000313" key="5">
    <source>
        <dbReference type="Proteomes" id="UP001159364"/>
    </source>
</evidence>
<dbReference type="Pfam" id="PF23462">
    <property type="entry name" value="LysM3_NFP"/>
    <property type="match status" value="1"/>
</dbReference>
<sequence length="616" mass="68881">MTVSLLSSEAPFLLLLFFSITNFTAQSLPGPNFSCPVDSPTSCVSYITYLARPPDKLNLGNISDLLDVSRQSIASVSNLVSEDTPLFPDQLLLVPIRCGCTRNQSFANITYQIKEGDNFYLVQITTFENITKWEMMEDLNPNFTPTLLYPGDKVIVPLLCKCPSKSQLQNGIQHLITYVWQPEDDLLKVSTKFNAYPDDIVAENNISTFSSMVDHPILIPVSQLPILTQQHPPPTERRGSHHHGFITSAISTAVSLLMFFFVAFLVQNRCYKNKKILVCSGSSCQDTAVLIQTKDHKKSEYYEPKIIQDKLLPGVSGYIGKQITYDVKVIMEATMHLHEHYRIGGSVYRANINGKVLAIKKTKEDVSEELKILGKVNHSNLIKLLGTSSDTEGNCFLVYEYAENGSLDRWLRPKSATSSSSIVLLTWTQRLQVALDVANGLQYMHEHTQPTIVHRDIRTSNILLDSRFKSKIANFSVAIPAKNAMIPKIDVFAFGVVLLELLSGKRAMVTKENGEVLLLWKEIIMVLEVAEKREERLKKWMDPKLEGFYPIDGALSMAILARACTLGDSSARPSMAEIVFNLTVLSQSSSHTLQRSWSCGLEVDEVAQIISPVKAR</sequence>
<feature type="transmembrane region" description="Helical" evidence="1">
    <location>
        <begin position="245"/>
        <end position="266"/>
    </location>
</feature>
<dbReference type="PANTHER" id="PTHR45927">
    <property type="entry name" value="LYSM-DOMAIN RECEPTOR-LIKE KINASE-RELATED"/>
    <property type="match status" value="1"/>
</dbReference>
<feature type="signal peptide" evidence="2">
    <location>
        <begin position="1"/>
        <end position="25"/>
    </location>
</feature>
<dbReference type="InterPro" id="IPR011009">
    <property type="entry name" value="Kinase-like_dom_sf"/>
</dbReference>
<keyword evidence="5" id="KW-1185">Reference proteome</keyword>
<dbReference type="SMART" id="SM00219">
    <property type="entry name" value="TyrKc"/>
    <property type="match status" value="1"/>
</dbReference>
<evidence type="ECO:0000259" key="3">
    <source>
        <dbReference type="PROSITE" id="PS50011"/>
    </source>
</evidence>
<keyword evidence="1" id="KW-0812">Transmembrane</keyword>
<dbReference type="Pfam" id="PF23446">
    <property type="entry name" value="LysM1_NFP_LYK"/>
    <property type="match status" value="1"/>
</dbReference>
<dbReference type="InterPro" id="IPR052611">
    <property type="entry name" value="Plant_RLK_LysM"/>
</dbReference>
<dbReference type="Gene3D" id="1.10.510.10">
    <property type="entry name" value="Transferase(Phosphotransferase) domain 1"/>
    <property type="match status" value="2"/>
</dbReference>
<dbReference type="PROSITE" id="PS50011">
    <property type="entry name" value="PROTEIN_KINASE_DOM"/>
    <property type="match status" value="1"/>
</dbReference>
<keyword evidence="1" id="KW-0472">Membrane</keyword>
<organism evidence="4 5">
    <name type="scientific">Erythroxylum novogranatense</name>
    <dbReference type="NCBI Taxonomy" id="1862640"/>
    <lineage>
        <taxon>Eukaryota</taxon>
        <taxon>Viridiplantae</taxon>
        <taxon>Streptophyta</taxon>
        <taxon>Embryophyta</taxon>
        <taxon>Tracheophyta</taxon>
        <taxon>Spermatophyta</taxon>
        <taxon>Magnoliopsida</taxon>
        <taxon>eudicotyledons</taxon>
        <taxon>Gunneridae</taxon>
        <taxon>Pentapetalae</taxon>
        <taxon>rosids</taxon>
        <taxon>fabids</taxon>
        <taxon>Malpighiales</taxon>
        <taxon>Erythroxylaceae</taxon>
        <taxon>Erythroxylum</taxon>
    </lineage>
</organism>
<proteinExistence type="predicted"/>
<dbReference type="InterPro" id="IPR059144">
    <property type="entry name" value="NFP_LysM3"/>
</dbReference>
<dbReference type="GO" id="GO:0005524">
    <property type="term" value="F:ATP binding"/>
    <property type="evidence" value="ECO:0007669"/>
    <property type="project" value="InterPro"/>
</dbReference>
<dbReference type="PROSITE" id="PS00109">
    <property type="entry name" value="PROTEIN_KINASE_TYR"/>
    <property type="match status" value="1"/>
</dbReference>
<dbReference type="PANTHER" id="PTHR45927:SF2">
    <property type="entry name" value="SERINE_THREONINE RECEPTOR-LIKE KINASE NFP"/>
    <property type="match status" value="1"/>
</dbReference>
<dbReference type="Proteomes" id="UP001159364">
    <property type="component" value="Linkage Group LG05"/>
</dbReference>
<dbReference type="EMBL" id="JAIWQS010000005">
    <property type="protein sequence ID" value="KAJ8764240.1"/>
    <property type="molecule type" value="Genomic_DNA"/>
</dbReference>
<accession>A0AAV8TDD5</accession>
<feature type="domain" description="Protein kinase" evidence="3">
    <location>
        <begin position="305"/>
        <end position="584"/>
    </location>
</feature>
<name>A0AAV8TDD5_9ROSI</name>
<dbReference type="InterPro" id="IPR056561">
    <property type="entry name" value="NFP_LYK_LysM1"/>
</dbReference>
<evidence type="ECO:0000313" key="4">
    <source>
        <dbReference type="EMBL" id="KAJ8764240.1"/>
    </source>
</evidence>